<evidence type="ECO:0000313" key="1">
    <source>
        <dbReference type="EMBL" id="KAF9521653.1"/>
    </source>
</evidence>
<keyword evidence="2" id="KW-1185">Reference proteome</keyword>
<gene>
    <name evidence="1" type="ORF">CPB83DRAFT_900442</name>
</gene>
<evidence type="ECO:0000313" key="2">
    <source>
        <dbReference type="Proteomes" id="UP000807306"/>
    </source>
</evidence>
<protein>
    <submittedName>
        <fullName evidence="1">Uncharacterized protein</fullName>
    </submittedName>
</protein>
<dbReference type="EMBL" id="MU158006">
    <property type="protein sequence ID" value="KAF9521653.1"/>
    <property type="molecule type" value="Genomic_DNA"/>
</dbReference>
<proteinExistence type="predicted"/>
<dbReference type="Proteomes" id="UP000807306">
    <property type="component" value="Unassembled WGS sequence"/>
</dbReference>
<comment type="caution">
    <text evidence="1">The sequence shown here is derived from an EMBL/GenBank/DDBJ whole genome shotgun (WGS) entry which is preliminary data.</text>
</comment>
<accession>A0A9P6E363</accession>
<organism evidence="1 2">
    <name type="scientific">Crepidotus variabilis</name>
    <dbReference type="NCBI Taxonomy" id="179855"/>
    <lineage>
        <taxon>Eukaryota</taxon>
        <taxon>Fungi</taxon>
        <taxon>Dikarya</taxon>
        <taxon>Basidiomycota</taxon>
        <taxon>Agaricomycotina</taxon>
        <taxon>Agaricomycetes</taxon>
        <taxon>Agaricomycetidae</taxon>
        <taxon>Agaricales</taxon>
        <taxon>Agaricineae</taxon>
        <taxon>Crepidotaceae</taxon>
        <taxon>Crepidotus</taxon>
    </lineage>
</organism>
<dbReference type="AlphaFoldDB" id="A0A9P6E363"/>
<sequence>MFRLSQLGLTSTVAPPMGCYYTAEVLRQNVNNGLIEFHTELCTGEASGSLTVDDVAKLLFNGHLPPTIILNEMPPTPGQPQTSICIQGSKVLYAILQ</sequence>
<reference evidence="1" key="1">
    <citation type="submission" date="2020-11" db="EMBL/GenBank/DDBJ databases">
        <authorList>
            <consortium name="DOE Joint Genome Institute"/>
            <person name="Ahrendt S."/>
            <person name="Riley R."/>
            <person name="Andreopoulos W."/>
            <person name="Labutti K."/>
            <person name="Pangilinan J."/>
            <person name="Ruiz-Duenas F.J."/>
            <person name="Barrasa J.M."/>
            <person name="Sanchez-Garcia M."/>
            <person name="Camarero S."/>
            <person name="Miyauchi S."/>
            <person name="Serrano A."/>
            <person name="Linde D."/>
            <person name="Babiker R."/>
            <person name="Drula E."/>
            <person name="Ayuso-Fernandez I."/>
            <person name="Pacheco R."/>
            <person name="Padilla G."/>
            <person name="Ferreira P."/>
            <person name="Barriuso J."/>
            <person name="Kellner H."/>
            <person name="Castanera R."/>
            <person name="Alfaro M."/>
            <person name="Ramirez L."/>
            <person name="Pisabarro A.G."/>
            <person name="Kuo A."/>
            <person name="Tritt A."/>
            <person name="Lipzen A."/>
            <person name="He G."/>
            <person name="Yan M."/>
            <person name="Ng V."/>
            <person name="Cullen D."/>
            <person name="Martin F."/>
            <person name="Rosso M.-N."/>
            <person name="Henrissat B."/>
            <person name="Hibbett D."/>
            <person name="Martinez A.T."/>
            <person name="Grigoriev I.V."/>
        </authorList>
    </citation>
    <scope>NUCLEOTIDE SEQUENCE</scope>
    <source>
        <strain evidence="1">CBS 506.95</strain>
    </source>
</reference>
<name>A0A9P6E363_9AGAR</name>